<dbReference type="Proteomes" id="UP000683000">
    <property type="component" value="Unassembled WGS sequence"/>
</dbReference>
<protein>
    <submittedName>
        <fullName evidence="1">Uncharacterized protein</fullName>
    </submittedName>
</protein>
<evidence type="ECO:0000313" key="1">
    <source>
        <dbReference type="EMBL" id="KAG6371167.1"/>
    </source>
</evidence>
<evidence type="ECO:0000313" key="2">
    <source>
        <dbReference type="Proteomes" id="UP000683000"/>
    </source>
</evidence>
<gene>
    <name evidence="1" type="ORF">JVT61DRAFT_9947</name>
</gene>
<dbReference type="OrthoDB" id="2688374at2759"/>
<accession>A0A8I2YG10</accession>
<comment type="caution">
    <text evidence="1">The sequence shown here is derived from an EMBL/GenBank/DDBJ whole genome shotgun (WGS) entry which is preliminary data.</text>
</comment>
<sequence>MSNSQVFHKITPTKFGTLAHVINESRIISQKPRITYHQGLVILELPHRIHEDRQYINVSLHMNFPLDSADSTSSVTPDLSLITMPTKHGGKSADYIVSAVVKYTFSHDKDILMEKLRAAITACPQIMLSITIVIQEEQEYAQPKPGSEAWSTFSHMDCLQAHTFLMYSEPEAMASVPTKNSPESTNESYEEQFELHPPMVAMHHWCNITSVTFHVWIKDDDKPIVIDGDGMARGTIYPTIDIDEVTSLINDGFPKARDSIIAYSKMVSAPSKVTLAGNDPVSIPINWEDYQGILAP</sequence>
<proteinExistence type="predicted"/>
<keyword evidence="2" id="KW-1185">Reference proteome</keyword>
<reference evidence="1" key="1">
    <citation type="submission" date="2021-03" db="EMBL/GenBank/DDBJ databases">
        <title>Evolutionary innovations through gain and loss of genes in the ectomycorrhizal Boletales.</title>
        <authorList>
            <person name="Wu G."/>
            <person name="Miyauchi S."/>
            <person name="Morin E."/>
            <person name="Yang Z.-L."/>
            <person name="Xu J."/>
            <person name="Martin F.M."/>
        </authorList>
    </citation>
    <scope>NUCLEOTIDE SEQUENCE</scope>
    <source>
        <strain evidence="1">BR01</strain>
    </source>
</reference>
<organism evidence="1 2">
    <name type="scientific">Boletus reticuloceps</name>
    <dbReference type="NCBI Taxonomy" id="495285"/>
    <lineage>
        <taxon>Eukaryota</taxon>
        <taxon>Fungi</taxon>
        <taxon>Dikarya</taxon>
        <taxon>Basidiomycota</taxon>
        <taxon>Agaricomycotina</taxon>
        <taxon>Agaricomycetes</taxon>
        <taxon>Agaricomycetidae</taxon>
        <taxon>Boletales</taxon>
        <taxon>Boletineae</taxon>
        <taxon>Boletaceae</taxon>
        <taxon>Boletoideae</taxon>
        <taxon>Boletus</taxon>
    </lineage>
</organism>
<name>A0A8I2YG10_9AGAM</name>
<dbReference type="EMBL" id="JAGFBS010000039">
    <property type="protein sequence ID" value="KAG6371167.1"/>
    <property type="molecule type" value="Genomic_DNA"/>
</dbReference>
<dbReference type="AlphaFoldDB" id="A0A8I2YG10"/>